<dbReference type="SMART" id="SM00355">
    <property type="entry name" value="ZnF_C2H2"/>
    <property type="match status" value="2"/>
</dbReference>
<protein>
    <recommendedName>
        <fullName evidence="8">C2H2-type domain-containing protein</fullName>
    </recommendedName>
</protein>
<evidence type="ECO:0000259" key="8">
    <source>
        <dbReference type="PROSITE" id="PS50157"/>
    </source>
</evidence>
<dbReference type="PROSITE" id="PS00028">
    <property type="entry name" value="ZINC_FINGER_C2H2_1"/>
    <property type="match status" value="2"/>
</dbReference>
<dbReference type="GO" id="GO:0003700">
    <property type="term" value="F:DNA-binding transcription factor activity"/>
    <property type="evidence" value="ECO:0007669"/>
    <property type="project" value="InterPro"/>
</dbReference>
<keyword evidence="6" id="KW-0862">Zinc</keyword>
<keyword evidence="2" id="KW-0805">Transcription regulation</keyword>
<gene>
    <name evidence="9" type="ORF">RDB_LOCUS31131</name>
</gene>
<dbReference type="InterPro" id="IPR003120">
    <property type="entry name" value="Ste12"/>
</dbReference>
<feature type="region of interest" description="Disordered" evidence="7">
    <location>
        <begin position="1"/>
        <end position="24"/>
    </location>
</feature>
<dbReference type="InterPro" id="IPR052127">
    <property type="entry name" value="STE12_transcription_factor"/>
</dbReference>
<dbReference type="AlphaFoldDB" id="A0A8H2WJX4"/>
<feature type="region of interest" description="Disordered" evidence="7">
    <location>
        <begin position="477"/>
        <end position="499"/>
    </location>
</feature>
<dbReference type="GO" id="GO:0005634">
    <property type="term" value="C:nucleus"/>
    <property type="evidence" value="ECO:0007669"/>
    <property type="project" value="UniProtKB-SubCell"/>
</dbReference>
<feature type="region of interest" description="Disordered" evidence="7">
    <location>
        <begin position="401"/>
        <end position="423"/>
    </location>
</feature>
<keyword evidence="3" id="KW-0804">Transcription</keyword>
<sequence length="983" mass="106859">MNNIMLHSGYPPQPIHSGQQSSHTPYNNIARAATANEGLTARITGPGTSPHFLAAASGRPAAALIPSTQPNTVPNNQSDPNADVAQASNQAVSPPVPRPLTVHEQEMIAQLDKLKYFLATAPSRWTSPNSSTSDALVQHPQSASHPAMNRFLLPSGEFVSCVLWGGLYHITGTDIVRALVFRFDAFARPVRNMKKFEEGVFSDLRNLKPGNDACLEEPKSPFLDLLFKYQCIRTQKKQKVFYWFSVPHDRLFLDALERDLKREKMGLEPTTVVVGEPARSFAYDPKRTLYEQFVTARGGDGDELDRAMRAAERAPEHSYPVTNDHEATVSGSVAKPAALTLARKLDADPELNSDVEATPEPHSRAGTQQPPNAINNQSGHGKQFFSMLSLFEGSPSYKQRRKKVVKPARRRIASGGTGTESESEAGVGLRYLDRDAVPGSIGGLDISQSMGNAVPDQINRSLGVHDRIPSRANSLSLQHAARQSPYAHDSSSHSGVAVPSVSLRQHQPEVSHGLNGNVDGLISAPHVSSSLRSDISQQLTQQLSPNVPLQYPASTSNLQNAALGTYDASNVIGTATDIYTVQQPQDTSGGLVTCTKAYVCPLYSCGRLYREPGYLREHIRSHTTDKPYQCERCFKKFSRTDLLTQHHQTHARADGGDPQAHVDLERADEEETMLMGDKICEVEVRGEVEDVANEPGQLRGIGVVCIYPSNAADQGVATNPIEDYAEVAPSPPPSNFPYPGMVKQSPNGSATHWRGHHGIGSARSVSSARWPSEAEPWEVPRSQSALGYWDQRSVSPAYSAISAPISHTPYHRSNTTDSLRPPLGYMQSAPSHKQSFDAPAYIPNHPGPGALRRHRSATPFQSHRHMSMAVRKASAGGPDEADLSGATSRYHPYGHAVAANVNHYGSGSSPAPYPPPVDQRVTGVLNNAIDGPTPEAPYTMNNQGYATVPNNAYYSEDQDDYGGNYEVPEIYDGAHYSATQTQV</sequence>
<dbReference type="SMART" id="SM00424">
    <property type="entry name" value="STE"/>
    <property type="match status" value="1"/>
</dbReference>
<dbReference type="PANTHER" id="PTHR47427">
    <property type="entry name" value="PROTEIN STE12"/>
    <property type="match status" value="1"/>
</dbReference>
<proteinExistence type="inferred from homology"/>
<dbReference type="PANTHER" id="PTHR47427:SF1">
    <property type="entry name" value="PROTEIN STE12"/>
    <property type="match status" value="1"/>
</dbReference>
<dbReference type="GO" id="GO:1990526">
    <property type="term" value="C:Ste12p-Dig1p-Dig2p complex"/>
    <property type="evidence" value="ECO:0007669"/>
    <property type="project" value="TreeGrafter"/>
</dbReference>
<evidence type="ECO:0000256" key="6">
    <source>
        <dbReference type="PROSITE-ProRule" id="PRU00042"/>
    </source>
</evidence>
<keyword evidence="6" id="KW-0863">Zinc-finger</keyword>
<comment type="caution">
    <text evidence="9">The sequence shown here is derived from an EMBL/GenBank/DDBJ whole genome shotgun (WGS) entry which is preliminary data.</text>
</comment>
<evidence type="ECO:0000256" key="2">
    <source>
        <dbReference type="ARBA" id="ARBA00023015"/>
    </source>
</evidence>
<feature type="compositionally biased region" description="Polar residues" evidence="7">
    <location>
        <begin position="365"/>
        <end position="379"/>
    </location>
</feature>
<name>A0A8H2WJX4_9AGAM</name>
<accession>A0A8H2WJX4</accession>
<evidence type="ECO:0000256" key="7">
    <source>
        <dbReference type="SAM" id="MobiDB-lite"/>
    </source>
</evidence>
<keyword evidence="6" id="KW-0479">Metal-binding</keyword>
<dbReference type="SUPFAM" id="SSF57667">
    <property type="entry name" value="beta-beta-alpha zinc fingers"/>
    <property type="match status" value="1"/>
</dbReference>
<feature type="compositionally biased region" description="Polar residues" evidence="7">
    <location>
        <begin position="66"/>
        <end position="92"/>
    </location>
</feature>
<reference evidence="9" key="1">
    <citation type="submission" date="2021-01" db="EMBL/GenBank/DDBJ databases">
        <authorList>
            <person name="Kaushik A."/>
        </authorList>
    </citation>
    <scope>NUCLEOTIDE SEQUENCE</scope>
    <source>
        <strain evidence="9">AG1-1A</strain>
    </source>
</reference>
<feature type="region of interest" description="Disordered" evidence="7">
    <location>
        <begin position="346"/>
        <end position="379"/>
    </location>
</feature>
<organism evidence="9 10">
    <name type="scientific">Rhizoctonia solani</name>
    <dbReference type="NCBI Taxonomy" id="456999"/>
    <lineage>
        <taxon>Eukaryota</taxon>
        <taxon>Fungi</taxon>
        <taxon>Dikarya</taxon>
        <taxon>Basidiomycota</taxon>
        <taxon>Agaricomycotina</taxon>
        <taxon>Agaricomycetes</taxon>
        <taxon>Cantharellales</taxon>
        <taxon>Ceratobasidiaceae</taxon>
        <taxon>Rhizoctonia</taxon>
    </lineage>
</organism>
<feature type="compositionally biased region" description="Basic residues" evidence="7">
    <location>
        <begin position="401"/>
        <end position="412"/>
    </location>
</feature>
<evidence type="ECO:0000256" key="5">
    <source>
        <dbReference type="ARBA" id="ARBA00024345"/>
    </source>
</evidence>
<evidence type="ECO:0000313" key="9">
    <source>
        <dbReference type="EMBL" id="CAE6391928.1"/>
    </source>
</evidence>
<dbReference type="Pfam" id="PF02200">
    <property type="entry name" value="STE"/>
    <property type="match status" value="1"/>
</dbReference>
<dbReference type="InterPro" id="IPR013087">
    <property type="entry name" value="Znf_C2H2_type"/>
</dbReference>
<evidence type="ECO:0000256" key="3">
    <source>
        <dbReference type="ARBA" id="ARBA00023163"/>
    </source>
</evidence>
<dbReference type="EMBL" id="CAJMWR010000638">
    <property type="protein sequence ID" value="CAE6391928.1"/>
    <property type="molecule type" value="Genomic_DNA"/>
</dbReference>
<feature type="region of interest" description="Disordered" evidence="7">
    <location>
        <begin position="745"/>
        <end position="767"/>
    </location>
</feature>
<dbReference type="Gene3D" id="3.30.160.60">
    <property type="entry name" value="Classic Zinc Finger"/>
    <property type="match status" value="2"/>
</dbReference>
<feature type="region of interest" description="Disordered" evidence="7">
    <location>
        <begin position="806"/>
        <end position="838"/>
    </location>
</feature>
<feature type="domain" description="C2H2-type" evidence="8">
    <location>
        <begin position="598"/>
        <end position="627"/>
    </location>
</feature>
<evidence type="ECO:0000256" key="1">
    <source>
        <dbReference type="ARBA" id="ARBA00004123"/>
    </source>
</evidence>
<dbReference type="GO" id="GO:0008270">
    <property type="term" value="F:zinc ion binding"/>
    <property type="evidence" value="ECO:0007669"/>
    <property type="project" value="UniProtKB-KW"/>
</dbReference>
<keyword evidence="4" id="KW-0539">Nucleus</keyword>
<evidence type="ECO:0000256" key="4">
    <source>
        <dbReference type="ARBA" id="ARBA00023242"/>
    </source>
</evidence>
<dbReference type="Proteomes" id="UP000663840">
    <property type="component" value="Unassembled WGS sequence"/>
</dbReference>
<dbReference type="InterPro" id="IPR036236">
    <property type="entry name" value="Znf_C2H2_sf"/>
</dbReference>
<feature type="region of interest" description="Disordered" evidence="7">
    <location>
        <begin position="64"/>
        <end position="98"/>
    </location>
</feature>
<feature type="domain" description="C2H2-type" evidence="8">
    <location>
        <begin position="628"/>
        <end position="655"/>
    </location>
</feature>
<dbReference type="GO" id="GO:1990527">
    <property type="term" value="C:Tec1p-Ste12p-Dig1p complex"/>
    <property type="evidence" value="ECO:0007669"/>
    <property type="project" value="TreeGrafter"/>
</dbReference>
<evidence type="ECO:0000313" key="10">
    <source>
        <dbReference type="Proteomes" id="UP000663840"/>
    </source>
</evidence>
<dbReference type="PROSITE" id="PS50157">
    <property type="entry name" value="ZINC_FINGER_C2H2_2"/>
    <property type="match status" value="2"/>
</dbReference>
<comment type="subcellular location">
    <subcellularLocation>
        <location evidence="1">Nucleus</location>
    </subcellularLocation>
</comment>
<comment type="similarity">
    <text evidence="5">Belongs to the STE12 transcription factor family.</text>
</comment>